<gene>
    <name evidence="3" type="ORF">DRW41_09895</name>
</gene>
<dbReference type="AlphaFoldDB" id="A0A3D8GSD8"/>
<dbReference type="InterPro" id="IPR011256">
    <property type="entry name" value="Reg_factor_effector_dom_sf"/>
</dbReference>
<dbReference type="PANTHER" id="PTHR47504">
    <property type="entry name" value="RIGHT ORIGIN-BINDING PROTEIN"/>
    <property type="match status" value="1"/>
</dbReference>
<evidence type="ECO:0000313" key="3">
    <source>
        <dbReference type="EMBL" id="RDU36996.1"/>
    </source>
</evidence>
<organism evidence="3 4">
    <name type="scientific">Neobacillus piezotolerans</name>
    <dbReference type="NCBI Taxonomy" id="2259171"/>
    <lineage>
        <taxon>Bacteria</taxon>
        <taxon>Bacillati</taxon>
        <taxon>Bacillota</taxon>
        <taxon>Bacilli</taxon>
        <taxon>Bacillales</taxon>
        <taxon>Bacillaceae</taxon>
        <taxon>Neobacillus</taxon>
    </lineage>
</organism>
<keyword evidence="1" id="KW-0238">DNA-binding</keyword>
<evidence type="ECO:0000313" key="4">
    <source>
        <dbReference type="Proteomes" id="UP000257144"/>
    </source>
</evidence>
<dbReference type="Pfam" id="PF06445">
    <property type="entry name" value="GyrI-like"/>
    <property type="match status" value="1"/>
</dbReference>
<dbReference type="InterPro" id="IPR010499">
    <property type="entry name" value="AraC_E-bd"/>
</dbReference>
<accession>A0A3D8GSD8</accession>
<evidence type="ECO:0000256" key="1">
    <source>
        <dbReference type="ARBA" id="ARBA00023125"/>
    </source>
</evidence>
<dbReference type="Gene3D" id="3.20.80.10">
    <property type="entry name" value="Regulatory factor, effector binding domain"/>
    <property type="match status" value="1"/>
</dbReference>
<dbReference type="SMART" id="SM00871">
    <property type="entry name" value="AraC_E_bind"/>
    <property type="match status" value="1"/>
</dbReference>
<dbReference type="SUPFAM" id="SSF55136">
    <property type="entry name" value="Probable bacterial effector-binding domain"/>
    <property type="match status" value="1"/>
</dbReference>
<reference evidence="3 4" key="1">
    <citation type="submission" date="2018-07" db="EMBL/GenBank/DDBJ databases">
        <title>Bacillus sp. YLB-04 draft genome sequence.</title>
        <authorList>
            <person name="Yu L."/>
            <person name="Tang X."/>
        </authorList>
    </citation>
    <scope>NUCLEOTIDE SEQUENCE [LARGE SCALE GENOMIC DNA]</scope>
    <source>
        <strain evidence="3 4">YLB-04</strain>
    </source>
</reference>
<dbReference type="InterPro" id="IPR029442">
    <property type="entry name" value="GyrI-like"/>
</dbReference>
<proteinExistence type="predicted"/>
<name>A0A3D8GSD8_9BACI</name>
<keyword evidence="4" id="KW-1185">Reference proteome</keyword>
<dbReference type="OrthoDB" id="9801123at2"/>
<evidence type="ECO:0000259" key="2">
    <source>
        <dbReference type="SMART" id="SM00871"/>
    </source>
</evidence>
<protein>
    <submittedName>
        <fullName evidence="3">GyrI-like domain-containing protein</fullName>
    </submittedName>
</protein>
<dbReference type="Proteomes" id="UP000257144">
    <property type="component" value="Unassembled WGS sequence"/>
</dbReference>
<dbReference type="PANTHER" id="PTHR47504:SF5">
    <property type="entry name" value="RIGHT ORIGIN-BINDING PROTEIN"/>
    <property type="match status" value="1"/>
</dbReference>
<sequence length="155" mass="17589">MEFRIETLDFEVRVVGKGQMVKTGRAFKKIPVLWSAAKKEGFTQKLIDLSWENPQCAQEGVLGICGEEAAITADEFTYFMGVRYDGEIPDQMEAVSIPPGTWAVFPNITEAWKRLYSEWLPGSGYELANAPCIECYYGPKRKPRHELWVPVLPKV</sequence>
<dbReference type="EMBL" id="QNQT01000003">
    <property type="protein sequence ID" value="RDU36996.1"/>
    <property type="molecule type" value="Genomic_DNA"/>
</dbReference>
<comment type="caution">
    <text evidence="3">The sequence shown here is derived from an EMBL/GenBank/DDBJ whole genome shotgun (WGS) entry which is preliminary data.</text>
</comment>
<dbReference type="GO" id="GO:0006355">
    <property type="term" value="P:regulation of DNA-templated transcription"/>
    <property type="evidence" value="ECO:0007669"/>
    <property type="project" value="InterPro"/>
</dbReference>
<dbReference type="InterPro" id="IPR050959">
    <property type="entry name" value="MarA-like"/>
</dbReference>
<dbReference type="GO" id="GO:0003677">
    <property type="term" value="F:DNA binding"/>
    <property type="evidence" value="ECO:0007669"/>
    <property type="project" value="UniProtKB-KW"/>
</dbReference>
<feature type="domain" description="AraC effector-binding" evidence="2">
    <location>
        <begin position="1"/>
        <end position="152"/>
    </location>
</feature>